<protein>
    <submittedName>
        <fullName evidence="1">Uncharacterized protein</fullName>
    </submittedName>
</protein>
<sequence length="108" mass="12048">MQQKFAIVPAPSGLPSDSWLERTISQGAAEHIAHERLDSYPVGCRVSHEQLVHMAEASYGFRKRGRNVVPWAKRGQTYKDRVISEMVVIAQAMGLEVETSSNCETDCD</sequence>
<comment type="caution">
    <text evidence="1">The sequence shown here is derived from an EMBL/GenBank/DDBJ whole genome shotgun (WGS) entry which is preliminary data.</text>
</comment>
<dbReference type="AlphaFoldDB" id="A0A367UF43"/>
<evidence type="ECO:0000313" key="1">
    <source>
        <dbReference type="EMBL" id="RCK06293.1"/>
    </source>
</evidence>
<accession>A0A367UF43</accession>
<evidence type="ECO:0000313" key="2">
    <source>
        <dbReference type="Proteomes" id="UP000252419"/>
    </source>
</evidence>
<name>A0A367UF43_9PROT</name>
<dbReference type="RefSeq" id="WP_147250068.1">
    <property type="nucleotide sequence ID" value="NZ_JPWA01000008.1"/>
</dbReference>
<organism evidence="1 2">
    <name type="scientific">Thalassospira xianhensis MCCC 1A02616</name>
    <dbReference type="NCBI Taxonomy" id="1177929"/>
    <lineage>
        <taxon>Bacteria</taxon>
        <taxon>Pseudomonadati</taxon>
        <taxon>Pseudomonadota</taxon>
        <taxon>Alphaproteobacteria</taxon>
        <taxon>Rhodospirillales</taxon>
        <taxon>Thalassospiraceae</taxon>
        <taxon>Thalassospira</taxon>
    </lineage>
</organism>
<proteinExistence type="predicted"/>
<dbReference type="EMBL" id="JPWA01000008">
    <property type="protein sequence ID" value="RCK06293.1"/>
    <property type="molecule type" value="Genomic_DNA"/>
</dbReference>
<reference evidence="1 2" key="1">
    <citation type="submission" date="2014-07" db="EMBL/GenBank/DDBJ databases">
        <title>Draft genome sequence of Thalassospira xianhensis P-4 (MCCC 1A02616).</title>
        <authorList>
            <person name="Lai Q."/>
            <person name="Shao Z."/>
        </authorList>
    </citation>
    <scope>NUCLEOTIDE SEQUENCE [LARGE SCALE GENOMIC DNA]</scope>
    <source>
        <strain evidence="1 2">MCCC 1A02616</strain>
    </source>
</reference>
<gene>
    <name evidence="1" type="ORF">TH5_08755</name>
</gene>
<keyword evidence="2" id="KW-1185">Reference proteome</keyword>
<dbReference type="Proteomes" id="UP000252419">
    <property type="component" value="Unassembled WGS sequence"/>
</dbReference>